<dbReference type="eggNOG" id="arCOG06335">
    <property type="taxonomic scope" value="Archaea"/>
</dbReference>
<dbReference type="RefSeq" id="WP_008158983.1">
    <property type="nucleotide sequence ID" value="NZ_AOHX01000002.1"/>
</dbReference>
<sequence>MVHLEWETDRRNGVTFVSAIVHNEQPTPQTVRLESRFDGPTWSPRGDADTALEWDGDLWTGTIAPKRHRGVGFATPAAPVEPPLELVDASRTSDTTGTESEAVVQSLDEWQPPRDVLTRIP</sequence>
<dbReference type="EMBL" id="AOHX01000002">
    <property type="protein sequence ID" value="ELY49421.1"/>
    <property type="molecule type" value="Genomic_DNA"/>
</dbReference>
<protein>
    <submittedName>
        <fullName evidence="2">Uncharacterized protein</fullName>
    </submittedName>
</protein>
<name>L9WJM3_9EURY</name>
<feature type="region of interest" description="Disordered" evidence="1">
    <location>
        <begin position="73"/>
        <end position="104"/>
    </location>
</feature>
<evidence type="ECO:0000313" key="3">
    <source>
        <dbReference type="Proteomes" id="UP000011661"/>
    </source>
</evidence>
<proteinExistence type="predicted"/>
<dbReference type="OrthoDB" id="193731at2157"/>
<accession>L9WJM3</accession>
<organism evidence="2 3">
    <name type="scientific">Natronorubrum sulfidifaciens JCM 14089</name>
    <dbReference type="NCBI Taxonomy" id="1230460"/>
    <lineage>
        <taxon>Archaea</taxon>
        <taxon>Methanobacteriati</taxon>
        <taxon>Methanobacteriota</taxon>
        <taxon>Stenosarchaea group</taxon>
        <taxon>Halobacteria</taxon>
        <taxon>Halobacteriales</taxon>
        <taxon>Natrialbaceae</taxon>
        <taxon>Natronorubrum</taxon>
    </lineage>
</organism>
<dbReference type="AlphaFoldDB" id="L9WJM3"/>
<dbReference type="Proteomes" id="UP000011661">
    <property type="component" value="Unassembled WGS sequence"/>
</dbReference>
<comment type="caution">
    <text evidence="2">The sequence shown here is derived from an EMBL/GenBank/DDBJ whole genome shotgun (WGS) entry which is preliminary data.</text>
</comment>
<evidence type="ECO:0000313" key="2">
    <source>
        <dbReference type="EMBL" id="ELY49421.1"/>
    </source>
</evidence>
<dbReference type="PATRIC" id="fig|1230460.4.peg.134"/>
<dbReference type="Pfam" id="PF25256">
    <property type="entry name" value="DUF7857"/>
    <property type="match status" value="1"/>
</dbReference>
<dbReference type="InterPro" id="IPR057179">
    <property type="entry name" value="DUF7857"/>
</dbReference>
<feature type="compositionally biased region" description="Polar residues" evidence="1">
    <location>
        <begin position="90"/>
        <end position="99"/>
    </location>
</feature>
<reference evidence="2 3" key="1">
    <citation type="journal article" date="2014" name="PLoS Genet.">
        <title>Phylogenetically driven sequencing of extremely halophilic archaea reveals strategies for static and dynamic osmo-response.</title>
        <authorList>
            <person name="Becker E.A."/>
            <person name="Seitzer P.M."/>
            <person name="Tritt A."/>
            <person name="Larsen D."/>
            <person name="Krusor M."/>
            <person name="Yao A.I."/>
            <person name="Wu D."/>
            <person name="Madern D."/>
            <person name="Eisen J.A."/>
            <person name="Darling A.E."/>
            <person name="Facciotti M.T."/>
        </authorList>
    </citation>
    <scope>NUCLEOTIDE SEQUENCE [LARGE SCALE GENOMIC DNA]</scope>
    <source>
        <strain evidence="2 3">JCM 14089</strain>
    </source>
</reference>
<keyword evidence="3" id="KW-1185">Reference proteome</keyword>
<dbReference type="STRING" id="1230460.C495_00610"/>
<gene>
    <name evidence="2" type="ORF">C495_00610</name>
</gene>
<evidence type="ECO:0000256" key="1">
    <source>
        <dbReference type="SAM" id="MobiDB-lite"/>
    </source>
</evidence>